<evidence type="ECO:0000256" key="1">
    <source>
        <dbReference type="SAM" id="MobiDB-lite"/>
    </source>
</evidence>
<keyword evidence="4" id="KW-1185">Reference proteome</keyword>
<feature type="signal peptide" evidence="2">
    <location>
        <begin position="1"/>
        <end position="19"/>
    </location>
</feature>
<name>A0A550C9S6_9AGAR</name>
<dbReference type="AlphaFoldDB" id="A0A550C9S6"/>
<protein>
    <recommendedName>
        <fullName evidence="5">Secreted protein</fullName>
    </recommendedName>
</protein>
<feature type="chain" id="PRO_5021908627" description="Secreted protein" evidence="2">
    <location>
        <begin position="20"/>
        <end position="74"/>
    </location>
</feature>
<dbReference type="EMBL" id="VDMD01000016">
    <property type="protein sequence ID" value="TRM61533.1"/>
    <property type="molecule type" value="Genomic_DNA"/>
</dbReference>
<organism evidence="3 4">
    <name type="scientific">Schizophyllum amplum</name>
    <dbReference type="NCBI Taxonomy" id="97359"/>
    <lineage>
        <taxon>Eukaryota</taxon>
        <taxon>Fungi</taxon>
        <taxon>Dikarya</taxon>
        <taxon>Basidiomycota</taxon>
        <taxon>Agaricomycotina</taxon>
        <taxon>Agaricomycetes</taxon>
        <taxon>Agaricomycetidae</taxon>
        <taxon>Agaricales</taxon>
        <taxon>Schizophyllaceae</taxon>
        <taxon>Schizophyllum</taxon>
    </lineage>
</organism>
<evidence type="ECO:0008006" key="5">
    <source>
        <dbReference type="Google" id="ProtNLM"/>
    </source>
</evidence>
<reference evidence="3 4" key="1">
    <citation type="journal article" date="2019" name="New Phytol.">
        <title>Comparative genomics reveals unique wood-decay strategies and fruiting body development in the Schizophyllaceae.</title>
        <authorList>
            <person name="Almasi E."/>
            <person name="Sahu N."/>
            <person name="Krizsan K."/>
            <person name="Balint B."/>
            <person name="Kovacs G.M."/>
            <person name="Kiss B."/>
            <person name="Cseklye J."/>
            <person name="Drula E."/>
            <person name="Henrissat B."/>
            <person name="Nagy I."/>
            <person name="Chovatia M."/>
            <person name="Adam C."/>
            <person name="LaButti K."/>
            <person name="Lipzen A."/>
            <person name="Riley R."/>
            <person name="Grigoriev I.V."/>
            <person name="Nagy L.G."/>
        </authorList>
    </citation>
    <scope>NUCLEOTIDE SEQUENCE [LARGE SCALE GENOMIC DNA]</scope>
    <source>
        <strain evidence="3 4">NL-1724</strain>
    </source>
</reference>
<sequence>MRRPLGPLAAMAMLGVVTGVYIFQPAATQAALNSETDHQRNYNSPDWQKRAKADAASTNAPASENAQTTTPQSN</sequence>
<dbReference type="Proteomes" id="UP000320762">
    <property type="component" value="Unassembled WGS sequence"/>
</dbReference>
<evidence type="ECO:0000256" key="2">
    <source>
        <dbReference type="SAM" id="SignalP"/>
    </source>
</evidence>
<evidence type="ECO:0000313" key="3">
    <source>
        <dbReference type="EMBL" id="TRM61533.1"/>
    </source>
</evidence>
<dbReference type="Pfam" id="PF23670">
    <property type="entry name" value="PIGBOS1"/>
    <property type="match status" value="1"/>
</dbReference>
<proteinExistence type="predicted"/>
<gene>
    <name evidence="3" type="ORF">BD626DRAFT_501329</name>
</gene>
<evidence type="ECO:0000313" key="4">
    <source>
        <dbReference type="Proteomes" id="UP000320762"/>
    </source>
</evidence>
<feature type="compositionally biased region" description="Polar residues" evidence="1">
    <location>
        <begin position="56"/>
        <end position="74"/>
    </location>
</feature>
<accession>A0A550C9S6</accession>
<feature type="region of interest" description="Disordered" evidence="1">
    <location>
        <begin position="34"/>
        <end position="74"/>
    </location>
</feature>
<keyword evidence="2" id="KW-0732">Signal</keyword>
<dbReference type="InterPro" id="IPR057394">
    <property type="entry name" value="PIGBOS1"/>
</dbReference>
<comment type="caution">
    <text evidence="3">The sequence shown here is derived from an EMBL/GenBank/DDBJ whole genome shotgun (WGS) entry which is preliminary data.</text>
</comment>